<feature type="binding site" evidence="8">
    <location>
        <position position="466"/>
    </location>
    <ligand>
        <name>Mn(2+)</name>
        <dbReference type="ChEBI" id="CHEBI:29035"/>
    </ligand>
</feature>
<evidence type="ECO:0000256" key="3">
    <source>
        <dbReference type="ARBA" id="ARBA00023034"/>
    </source>
</evidence>
<keyword evidence="3" id="KW-0333">Golgi apparatus</keyword>
<accession>A0A8C1ZIQ3</accession>
<keyword evidence="7" id="KW-0547">Nucleotide-binding</keyword>
<evidence type="ECO:0000313" key="12">
    <source>
        <dbReference type="Ensembl" id="ENSCCRP00015082792.1"/>
    </source>
</evidence>
<feature type="domain" description="FAM20 C-terminal" evidence="11">
    <location>
        <begin position="341"/>
        <end position="555"/>
    </location>
</feature>
<proteinExistence type="inferred from homology"/>
<keyword evidence="10" id="KW-0472">Membrane</keyword>
<reference evidence="12" key="1">
    <citation type="submission" date="2025-08" db="UniProtKB">
        <authorList>
            <consortium name="Ensembl"/>
        </authorList>
    </citation>
    <scope>IDENTIFICATION</scope>
</reference>
<evidence type="ECO:0000256" key="10">
    <source>
        <dbReference type="SAM" id="Phobius"/>
    </source>
</evidence>
<feature type="compositionally biased region" description="Basic and acidic residues" evidence="9">
    <location>
        <begin position="100"/>
        <end position="115"/>
    </location>
</feature>
<dbReference type="Pfam" id="PF06702">
    <property type="entry name" value="Fam20C"/>
    <property type="match status" value="1"/>
</dbReference>
<evidence type="ECO:0000256" key="2">
    <source>
        <dbReference type="ARBA" id="ARBA00006557"/>
    </source>
</evidence>
<feature type="binding site" evidence="8">
    <location>
        <position position="294"/>
    </location>
    <ligand>
        <name>Mn(2+)</name>
        <dbReference type="ChEBI" id="CHEBI:29035"/>
    </ligand>
</feature>
<feature type="binding site" evidence="7">
    <location>
        <position position="273"/>
    </location>
    <ligand>
        <name>ATP</name>
        <dbReference type="ChEBI" id="CHEBI:30616"/>
    </ligand>
</feature>
<keyword evidence="8" id="KW-0479">Metal-binding</keyword>
<evidence type="ECO:0000256" key="5">
    <source>
        <dbReference type="ARBA" id="ARBA00023180"/>
    </source>
</evidence>
<dbReference type="Ensembl" id="ENSCCRT00015085492.1">
    <property type="protein sequence ID" value="ENSCCRP00015082792.1"/>
    <property type="gene ID" value="ENSCCRG00015032830.1"/>
</dbReference>
<dbReference type="GO" id="GO:0004674">
    <property type="term" value="F:protein serine/threonine kinase activity"/>
    <property type="evidence" value="ECO:0007669"/>
    <property type="project" value="TreeGrafter"/>
</dbReference>
<feature type="binding site" evidence="7">
    <location>
        <position position="466"/>
    </location>
    <ligand>
        <name>ATP</name>
        <dbReference type="ChEBI" id="CHEBI:30616"/>
    </ligand>
</feature>
<evidence type="ECO:0000313" key="13">
    <source>
        <dbReference type="Proteomes" id="UP000694700"/>
    </source>
</evidence>
<dbReference type="Proteomes" id="UP000694700">
    <property type="component" value="Unplaced"/>
</dbReference>
<feature type="binding site" evidence="7">
    <location>
        <position position="451"/>
    </location>
    <ligand>
        <name>ATP</name>
        <dbReference type="ChEBI" id="CHEBI:30616"/>
    </ligand>
</feature>
<feature type="transmembrane region" description="Helical" evidence="10">
    <location>
        <begin position="12"/>
        <end position="30"/>
    </location>
</feature>
<dbReference type="InterPro" id="IPR024869">
    <property type="entry name" value="FAM20"/>
</dbReference>
<evidence type="ECO:0000256" key="8">
    <source>
        <dbReference type="PIRSR" id="PIRSR624869-3"/>
    </source>
</evidence>
<sequence>IKMILFRKFRVLILMVFLVACTMHIMIDLLPKLEKRAAGSSSSAGGGGGCSCAHTPGEEPRSWAKQRPRAAAAEPGWPNKHSLRLLQDFSNEPNSNLTSHSREKVTERAESEKRVRQPQLGSDKRVLMRDTVSGQKQRAVQGSSRLKALYEQPLYKTDLPHLSDDDTLFNLNSDVRFYPKAAGQQEWQVHNEGNVEAEEYSPTGEATAESYPNWLRFHIGINRYELYSRHNPVIGALLKDLVSQKITSVAMKSGGTQLKLIMSFQNYGQALFKPMKQTREQETPPDFFYFSDFERHNAEIAAFHLDRILDFRRVPPVAGRLVNMTREIRDVTRDKKLWRTFFVSPANNICFYGECSYYCSTEHALCGKPDQIEGSLAAFLPDLALAKRKTWRNPWRRSYHKRKKAEWEVDPDYCDEVKQTPPYDRGTRLLDIMDMTIFDFLMGNMDRHHYETFEKFGNETFIIHLDNGRGFGKHSHDEMSILVPLTQCCRVKRSTYLRLQLLAKEEFKLSSLMEESLLQDQLAPILIQPHLEAMDRRLRLVLKVLADCMEKEGFPSVVENDLDGQVGHRLEGMKQSNRS</sequence>
<comment type="subcellular location">
    <subcellularLocation>
        <location evidence="1">Golgi apparatus</location>
    </subcellularLocation>
</comment>
<keyword evidence="8" id="KW-0464">Manganese</keyword>
<feature type="binding site" evidence="7">
    <location>
        <position position="294"/>
    </location>
    <ligand>
        <name>ATP</name>
        <dbReference type="ChEBI" id="CHEBI:30616"/>
    </ligand>
</feature>
<dbReference type="GO" id="GO:0005524">
    <property type="term" value="F:ATP binding"/>
    <property type="evidence" value="ECO:0007669"/>
    <property type="project" value="UniProtKB-KW"/>
</dbReference>
<keyword evidence="7" id="KW-0067">ATP-binding</keyword>
<comment type="similarity">
    <text evidence="2">Belongs to the FAM20 family.</text>
</comment>
<evidence type="ECO:0000256" key="7">
    <source>
        <dbReference type="PIRSR" id="PIRSR624869-2"/>
    </source>
</evidence>
<dbReference type="GO" id="GO:0046872">
    <property type="term" value="F:metal ion binding"/>
    <property type="evidence" value="ECO:0007669"/>
    <property type="project" value="UniProtKB-KW"/>
</dbReference>
<name>A0A8C1ZIQ3_CYPCA</name>
<dbReference type="PANTHER" id="PTHR12450">
    <property type="entry name" value="DENTIN MATRIX PROTEIN 4 PROTEIN FAM20"/>
    <property type="match status" value="1"/>
</dbReference>
<feature type="region of interest" description="Disordered" evidence="9">
    <location>
        <begin position="38"/>
        <end position="77"/>
    </location>
</feature>
<evidence type="ECO:0000256" key="4">
    <source>
        <dbReference type="ARBA" id="ARBA00023157"/>
    </source>
</evidence>
<dbReference type="InterPro" id="IPR009581">
    <property type="entry name" value="FAM20_C"/>
</dbReference>
<dbReference type="AlphaFoldDB" id="A0A8C1ZIQ3"/>
<feature type="compositionally biased region" description="Polar residues" evidence="9">
    <location>
        <begin position="89"/>
        <end position="99"/>
    </location>
</feature>
<organism evidence="12 13">
    <name type="scientific">Cyprinus carpio</name>
    <name type="common">Common carp</name>
    <dbReference type="NCBI Taxonomy" id="7962"/>
    <lineage>
        <taxon>Eukaryota</taxon>
        <taxon>Metazoa</taxon>
        <taxon>Chordata</taxon>
        <taxon>Craniata</taxon>
        <taxon>Vertebrata</taxon>
        <taxon>Euteleostomi</taxon>
        <taxon>Actinopterygii</taxon>
        <taxon>Neopterygii</taxon>
        <taxon>Teleostei</taxon>
        <taxon>Ostariophysi</taxon>
        <taxon>Cypriniformes</taxon>
        <taxon>Cyprinidae</taxon>
        <taxon>Cyprininae</taxon>
        <taxon>Cyprinus</taxon>
    </lineage>
</organism>
<dbReference type="GO" id="GO:0070166">
    <property type="term" value="P:enamel mineralization"/>
    <property type="evidence" value="ECO:0007669"/>
    <property type="project" value="TreeGrafter"/>
</dbReference>
<feature type="active site" evidence="6">
    <location>
        <position position="446"/>
    </location>
</feature>
<keyword evidence="5" id="KW-0325">Glycoprotein</keyword>
<evidence type="ECO:0000256" key="9">
    <source>
        <dbReference type="SAM" id="MobiDB-lite"/>
    </source>
</evidence>
<evidence type="ECO:0000256" key="1">
    <source>
        <dbReference type="ARBA" id="ARBA00004555"/>
    </source>
</evidence>
<keyword evidence="10" id="KW-0812">Transmembrane</keyword>
<keyword evidence="10" id="KW-1133">Transmembrane helix</keyword>
<dbReference type="PANTHER" id="PTHR12450:SF11">
    <property type="entry name" value="EXTRACELLULAR SERINE_THREONINE PROTEIN KINASE FAM20C"/>
    <property type="match status" value="1"/>
</dbReference>
<feature type="binding site" evidence="7">
    <location>
        <position position="257"/>
    </location>
    <ligand>
        <name>ATP</name>
        <dbReference type="ChEBI" id="CHEBI:30616"/>
    </ligand>
</feature>
<feature type="region of interest" description="Disordered" evidence="9">
    <location>
        <begin position="89"/>
        <end position="121"/>
    </location>
</feature>
<evidence type="ECO:0000259" key="11">
    <source>
        <dbReference type="Pfam" id="PF06702"/>
    </source>
</evidence>
<evidence type="ECO:0000256" key="6">
    <source>
        <dbReference type="PIRSR" id="PIRSR624869-1"/>
    </source>
</evidence>
<feature type="binding site" evidence="7">
    <location>
        <begin position="377"/>
        <end position="380"/>
    </location>
    <ligand>
        <name>ATP</name>
        <dbReference type="ChEBI" id="CHEBI:30616"/>
    </ligand>
</feature>
<comment type="cofactor">
    <cofactor evidence="8">
        <name>Mn(2+)</name>
        <dbReference type="ChEBI" id="CHEBI:29035"/>
    </cofactor>
</comment>
<protein>
    <submittedName>
        <fullName evidence="12">FAM20C golgi associated secretory pathway kinase a</fullName>
    </submittedName>
</protein>
<dbReference type="GO" id="GO:0005794">
    <property type="term" value="C:Golgi apparatus"/>
    <property type="evidence" value="ECO:0007669"/>
    <property type="project" value="UniProtKB-SubCell"/>
</dbReference>
<keyword evidence="4" id="KW-1015">Disulfide bond</keyword>